<keyword evidence="1" id="KW-0732">Signal</keyword>
<feature type="signal peptide" evidence="1">
    <location>
        <begin position="1"/>
        <end position="20"/>
    </location>
</feature>
<reference evidence="2 3" key="1">
    <citation type="submission" date="2019-10" db="EMBL/GenBank/DDBJ databases">
        <title>Taxonomy of Antarctic Massilia spp.: description of Massilia rubra sp. nov., Massilia aquatica sp. nov., Massilia mucilaginosa sp. nov., Massilia frigida sp. nov. isolated from streams, lakes and regoliths.</title>
        <authorList>
            <person name="Holochova P."/>
            <person name="Sedlacek I."/>
            <person name="Kralova S."/>
            <person name="Maslanova I."/>
            <person name="Busse H.-J."/>
            <person name="Stankova E."/>
            <person name="Vrbovska V."/>
            <person name="Kovarovic V."/>
            <person name="Bartak M."/>
            <person name="Svec P."/>
            <person name="Pantucek R."/>
        </authorList>
    </citation>
    <scope>NUCLEOTIDE SEQUENCE [LARGE SCALE GENOMIC DNA]</scope>
    <source>
        <strain evidence="2 3">CCM 8694</strain>
    </source>
</reference>
<keyword evidence="3" id="KW-1185">Reference proteome</keyword>
<evidence type="ECO:0000313" key="2">
    <source>
        <dbReference type="EMBL" id="NHZ63556.1"/>
    </source>
</evidence>
<proteinExistence type="predicted"/>
<name>A0ABX0MLB9_9BURK</name>
<dbReference type="Proteomes" id="UP000610594">
    <property type="component" value="Unassembled WGS sequence"/>
</dbReference>
<comment type="caution">
    <text evidence="2">The sequence shown here is derived from an EMBL/GenBank/DDBJ whole genome shotgun (WGS) entry which is preliminary data.</text>
</comment>
<organism evidence="2 3">
    <name type="scientific">Massilia genomosp. 1</name>
    <dbReference type="NCBI Taxonomy" id="2609280"/>
    <lineage>
        <taxon>Bacteria</taxon>
        <taxon>Pseudomonadati</taxon>
        <taxon>Pseudomonadota</taxon>
        <taxon>Betaproteobacteria</taxon>
        <taxon>Burkholderiales</taxon>
        <taxon>Oxalobacteraceae</taxon>
        <taxon>Telluria group</taxon>
        <taxon>Massilia</taxon>
    </lineage>
</organism>
<evidence type="ECO:0000313" key="3">
    <source>
        <dbReference type="Proteomes" id="UP000610594"/>
    </source>
</evidence>
<gene>
    <name evidence="2" type="ORF">F1735_14775</name>
</gene>
<feature type="chain" id="PRO_5047229316" description="Lipoprotein" evidence="1">
    <location>
        <begin position="21"/>
        <end position="189"/>
    </location>
</feature>
<protein>
    <recommendedName>
        <fullName evidence="4">Lipoprotein</fullName>
    </recommendedName>
</protein>
<evidence type="ECO:0000256" key="1">
    <source>
        <dbReference type="SAM" id="SignalP"/>
    </source>
</evidence>
<dbReference type="EMBL" id="WHJF01000034">
    <property type="protein sequence ID" value="NHZ63556.1"/>
    <property type="molecule type" value="Genomic_DNA"/>
</dbReference>
<sequence length="189" mass="19854">MFRLTSLIAAGALAVQLVGCAPMSMSVPTASMDNTVKLRNAAFDKVAVGSFTLDASKNASLDKSHGIRASAVVAPGGSFAQYLGETLKAELLSAGLLDANAATTVTGTLTETDVDASIGTGKGVLAARFVVTRAAKVRYDRELKIESSWDSSFMGAVAIPLAAREYEGQYRKLISKLLDDDTFRQAISK</sequence>
<accession>A0ABX0MLB9</accession>
<evidence type="ECO:0008006" key="4">
    <source>
        <dbReference type="Google" id="ProtNLM"/>
    </source>
</evidence>